<dbReference type="PANTHER" id="PTHR34584">
    <property type="entry name" value="NA(+)/H(+) ANTIPORTER SUBUNIT E1"/>
    <property type="match status" value="1"/>
</dbReference>
<organism evidence="8 9">
    <name type="scientific">Corallincola luteus</name>
    <dbReference type="NCBI Taxonomy" id="1775177"/>
    <lineage>
        <taxon>Bacteria</taxon>
        <taxon>Pseudomonadati</taxon>
        <taxon>Pseudomonadota</taxon>
        <taxon>Gammaproteobacteria</taxon>
        <taxon>Alteromonadales</taxon>
        <taxon>Psychromonadaceae</taxon>
        <taxon>Corallincola</taxon>
    </lineage>
</organism>
<gene>
    <name evidence="8" type="ORF">EZV61_03725</name>
</gene>
<dbReference type="EMBL" id="SJXE01000001">
    <property type="protein sequence ID" value="TCI05080.1"/>
    <property type="molecule type" value="Genomic_DNA"/>
</dbReference>
<evidence type="ECO:0000256" key="1">
    <source>
        <dbReference type="ARBA" id="ARBA00004651"/>
    </source>
</evidence>
<comment type="similarity">
    <text evidence="2">Belongs to the CPA3 antiporters (TC 2.A.63) subunit E family.</text>
</comment>
<feature type="transmembrane region" description="Helical" evidence="7">
    <location>
        <begin position="33"/>
        <end position="52"/>
    </location>
</feature>
<keyword evidence="3" id="KW-1003">Cell membrane</keyword>
<accession>A0ABY2APH8</accession>
<evidence type="ECO:0000256" key="2">
    <source>
        <dbReference type="ARBA" id="ARBA00006228"/>
    </source>
</evidence>
<evidence type="ECO:0000313" key="9">
    <source>
        <dbReference type="Proteomes" id="UP000292554"/>
    </source>
</evidence>
<keyword evidence="9" id="KW-1185">Reference proteome</keyword>
<protein>
    <submittedName>
        <fullName evidence="8">Na+/H+ antiporter subunit E</fullName>
    </submittedName>
</protein>
<keyword evidence="4 7" id="KW-0812">Transmembrane</keyword>
<proteinExistence type="inferred from homology"/>
<dbReference type="PIRSF" id="PIRSF019239">
    <property type="entry name" value="MrpE"/>
    <property type="match status" value="1"/>
</dbReference>
<dbReference type="Pfam" id="PF01899">
    <property type="entry name" value="MNHE"/>
    <property type="match status" value="1"/>
</dbReference>
<dbReference type="PANTHER" id="PTHR34584:SF1">
    <property type="entry name" value="NA(+)_H(+) ANTIPORTER SUBUNIT E1"/>
    <property type="match status" value="1"/>
</dbReference>
<evidence type="ECO:0000256" key="5">
    <source>
        <dbReference type="ARBA" id="ARBA00022989"/>
    </source>
</evidence>
<dbReference type="RefSeq" id="WP_131414365.1">
    <property type="nucleotide sequence ID" value="NZ_SJXE01000001.1"/>
</dbReference>
<reference evidence="8 9" key="1">
    <citation type="submission" date="2019-02" db="EMBL/GenBank/DDBJ databases">
        <title>Corallincola luteus sp. nov., a marine bacterium isolated from surface sediment of Bohai Sea in China.</title>
        <authorList>
            <person name="Ren Q."/>
        </authorList>
    </citation>
    <scope>NUCLEOTIDE SEQUENCE [LARGE SCALE GENOMIC DNA]</scope>
    <source>
        <strain evidence="8 9">DASS28</strain>
    </source>
</reference>
<sequence>MKIHRSFALLPTPFHSLLLWLVWLALNDFSAGHMVLGAFLAIGIPLLVSPLSADEPVAKKPLVALRYFFMVLWDIVVSNIEMMKRVLGPIKRLRPGFIVVPLDLSGELPLTIFTSTISLTPGTVSVEFSEDKKWLYVHALHIDDEQAMVAHIKQRYEQPLKEVFGC</sequence>
<dbReference type="InterPro" id="IPR002758">
    <property type="entry name" value="Cation_antiport_E"/>
</dbReference>
<dbReference type="Proteomes" id="UP000292554">
    <property type="component" value="Unassembled WGS sequence"/>
</dbReference>
<evidence type="ECO:0000313" key="8">
    <source>
        <dbReference type="EMBL" id="TCI05080.1"/>
    </source>
</evidence>
<evidence type="ECO:0000256" key="4">
    <source>
        <dbReference type="ARBA" id="ARBA00022692"/>
    </source>
</evidence>
<dbReference type="NCBIfam" id="NF006518">
    <property type="entry name" value="PRK08965.1-2"/>
    <property type="match status" value="1"/>
</dbReference>
<keyword evidence="6 7" id="KW-0472">Membrane</keyword>
<keyword evidence="5 7" id="KW-1133">Transmembrane helix</keyword>
<feature type="transmembrane region" description="Helical" evidence="7">
    <location>
        <begin position="64"/>
        <end position="82"/>
    </location>
</feature>
<comment type="subcellular location">
    <subcellularLocation>
        <location evidence="1">Cell membrane</location>
        <topology evidence="1">Multi-pass membrane protein</topology>
    </subcellularLocation>
</comment>
<comment type="caution">
    <text evidence="8">The sequence shown here is derived from an EMBL/GenBank/DDBJ whole genome shotgun (WGS) entry which is preliminary data.</text>
</comment>
<evidence type="ECO:0000256" key="6">
    <source>
        <dbReference type="ARBA" id="ARBA00023136"/>
    </source>
</evidence>
<feature type="transmembrane region" description="Helical" evidence="7">
    <location>
        <begin position="6"/>
        <end position="26"/>
    </location>
</feature>
<evidence type="ECO:0000256" key="3">
    <source>
        <dbReference type="ARBA" id="ARBA00022475"/>
    </source>
</evidence>
<name>A0ABY2APH8_9GAMM</name>
<evidence type="ECO:0000256" key="7">
    <source>
        <dbReference type="SAM" id="Phobius"/>
    </source>
</evidence>